<dbReference type="Gene3D" id="3.30.30.170">
    <property type="match status" value="1"/>
</dbReference>
<evidence type="ECO:0000256" key="1">
    <source>
        <dbReference type="ARBA" id="ARBA00010397"/>
    </source>
</evidence>
<dbReference type="SMART" id="SM00653">
    <property type="entry name" value="eIF2B_5"/>
    <property type="match status" value="1"/>
</dbReference>
<dbReference type="InterPro" id="IPR016024">
    <property type="entry name" value="ARM-type_fold"/>
</dbReference>
<dbReference type="PROSITE" id="PS51363">
    <property type="entry name" value="W2"/>
    <property type="match status" value="1"/>
</dbReference>
<dbReference type="FunFam" id="3.30.30.170:FF:000002">
    <property type="entry name" value="Eukaryotic translation initiation factor 5"/>
    <property type="match status" value="1"/>
</dbReference>
<evidence type="ECO:0000256" key="7">
    <source>
        <dbReference type="ARBA" id="ARBA00023134"/>
    </source>
</evidence>
<keyword evidence="6" id="KW-0648">Protein biosynthesis</keyword>
<keyword evidence="7" id="KW-0342">GTP-binding</keyword>
<dbReference type="InterPro" id="IPR003307">
    <property type="entry name" value="W2_domain"/>
</dbReference>
<dbReference type="GO" id="GO:0001732">
    <property type="term" value="P:formation of cytoplasmic translation initiation complex"/>
    <property type="evidence" value="ECO:0007669"/>
    <property type="project" value="TreeGrafter"/>
</dbReference>
<dbReference type="GO" id="GO:0005092">
    <property type="term" value="F:GDP-dissociation inhibitor activity"/>
    <property type="evidence" value="ECO:0007669"/>
    <property type="project" value="TreeGrafter"/>
</dbReference>
<feature type="domain" description="W2" evidence="9">
    <location>
        <begin position="238"/>
        <end position="398"/>
    </location>
</feature>
<dbReference type="CDD" id="cd11561">
    <property type="entry name" value="W2_eIF5"/>
    <property type="match status" value="1"/>
</dbReference>
<dbReference type="SUPFAM" id="SSF48371">
    <property type="entry name" value="ARM repeat"/>
    <property type="match status" value="1"/>
</dbReference>
<keyword evidence="5" id="KW-0547">Nucleotide-binding</keyword>
<evidence type="ECO:0000256" key="5">
    <source>
        <dbReference type="ARBA" id="ARBA00022741"/>
    </source>
</evidence>
<dbReference type="EnsemblMetazoa" id="SMAR003373-RA">
    <property type="protein sequence ID" value="SMAR003373-PA"/>
    <property type="gene ID" value="SMAR003373"/>
</dbReference>
<evidence type="ECO:0000259" key="9">
    <source>
        <dbReference type="PROSITE" id="PS51363"/>
    </source>
</evidence>
<dbReference type="InterPro" id="IPR002735">
    <property type="entry name" value="Transl_init_fac_IF2/IF5_dom"/>
</dbReference>
<feature type="compositionally biased region" description="Acidic residues" evidence="8">
    <location>
        <begin position="434"/>
        <end position="444"/>
    </location>
</feature>
<dbReference type="PhylomeDB" id="T1IQQ0"/>
<dbReference type="FunFam" id="2.20.25.350:FF:000001">
    <property type="entry name" value="Eukaryotic translation initiation factor 5"/>
    <property type="match status" value="1"/>
</dbReference>
<keyword evidence="11" id="KW-1185">Reference proteome</keyword>
<evidence type="ECO:0000313" key="10">
    <source>
        <dbReference type="EnsemblMetazoa" id="SMAR003373-PA"/>
    </source>
</evidence>
<dbReference type="SMART" id="SM00515">
    <property type="entry name" value="eIF5C"/>
    <property type="match status" value="1"/>
</dbReference>
<dbReference type="PANTHER" id="PTHR23001">
    <property type="entry name" value="EUKARYOTIC TRANSLATION INITIATION FACTOR"/>
    <property type="match status" value="1"/>
</dbReference>
<accession>T1IQQ0</accession>
<feature type="region of interest" description="Disordered" evidence="8">
    <location>
        <begin position="161"/>
        <end position="208"/>
    </location>
</feature>
<dbReference type="Gene3D" id="1.25.40.180">
    <property type="match status" value="1"/>
</dbReference>
<dbReference type="Proteomes" id="UP000014500">
    <property type="component" value="Unassembled WGS sequence"/>
</dbReference>
<dbReference type="GO" id="GO:0005829">
    <property type="term" value="C:cytosol"/>
    <property type="evidence" value="ECO:0007669"/>
    <property type="project" value="TreeGrafter"/>
</dbReference>
<dbReference type="FunFam" id="1.25.40.180:FF:000018">
    <property type="entry name" value="eukaryotic translation initiation factor 5"/>
    <property type="match status" value="1"/>
</dbReference>
<dbReference type="STRING" id="126957.T1IQQ0"/>
<evidence type="ECO:0000313" key="11">
    <source>
        <dbReference type="Proteomes" id="UP000014500"/>
    </source>
</evidence>
<dbReference type="SUPFAM" id="SSF75689">
    <property type="entry name" value="Zinc-binding domain of translation initiation factor 2 beta"/>
    <property type="match status" value="1"/>
</dbReference>
<sequence length="444" mass="50474">MGSLNVNRSVSDQFYRYKMPRLIAKVEGKGNGIKTVIVNMVDIAKSLQRPATYPTKYFGCELGAQTQFDFKNDRYIVNGSHDAPKLQDLLDGFIKKFVLCPECDNPETHLIVHQKKQTITQHCIACGYQGPIDMRHKLTTFIVKNPPAKFTYVGQNPNVVGASITTPKDKDKEKHKSKRKTKEDSKDADNSPPPETETVRNEDDDDDWAVDTSEDAVAKRMEALTDGAKVITLNDDLEKTQQERLDIFYNFVKVKRKAEGKLDGCDKEFAAEADRLDIKDKSVLVLSELLFNENMKDQIKQYRILLLRFTHGNHKAQKYLLGGFELLVKMHSDSLMAKVPHILKTFYDSDILEEEIILDWARKISKKYVSKELSQEIHDKAAVFIKWLEEAEEEESSSGDEEEDVEVVYSDRPQQTVKNQGSKSIVSGSKNAEDGEDDLDIDAI</sequence>
<feature type="region of interest" description="Disordered" evidence="8">
    <location>
        <begin position="392"/>
        <end position="444"/>
    </location>
</feature>
<reference evidence="10" key="2">
    <citation type="submission" date="2015-02" db="UniProtKB">
        <authorList>
            <consortium name="EnsemblMetazoa"/>
        </authorList>
    </citation>
    <scope>IDENTIFICATION</scope>
</reference>
<dbReference type="InterPro" id="IPR045196">
    <property type="entry name" value="IF2/IF5"/>
</dbReference>
<evidence type="ECO:0000256" key="3">
    <source>
        <dbReference type="ARBA" id="ARBA00022540"/>
    </source>
</evidence>
<organism evidence="10 11">
    <name type="scientific">Strigamia maritima</name>
    <name type="common">European centipede</name>
    <name type="synonym">Geophilus maritimus</name>
    <dbReference type="NCBI Taxonomy" id="126957"/>
    <lineage>
        <taxon>Eukaryota</taxon>
        <taxon>Metazoa</taxon>
        <taxon>Ecdysozoa</taxon>
        <taxon>Arthropoda</taxon>
        <taxon>Myriapoda</taxon>
        <taxon>Chilopoda</taxon>
        <taxon>Pleurostigmophora</taxon>
        <taxon>Geophilomorpha</taxon>
        <taxon>Linotaeniidae</taxon>
        <taxon>Strigamia</taxon>
    </lineage>
</organism>
<keyword evidence="3" id="KW-0396">Initiation factor</keyword>
<dbReference type="Gene3D" id="2.20.25.350">
    <property type="match status" value="1"/>
</dbReference>
<dbReference type="PANTHER" id="PTHR23001:SF7">
    <property type="entry name" value="EUKARYOTIC TRANSLATION INITIATION FACTOR 5"/>
    <property type="match status" value="1"/>
</dbReference>
<dbReference type="SUPFAM" id="SSF100966">
    <property type="entry name" value="Translation initiation factor 2 beta, aIF2beta, N-terminal domain"/>
    <property type="match status" value="1"/>
</dbReference>
<feature type="compositionally biased region" description="Polar residues" evidence="8">
    <location>
        <begin position="412"/>
        <end position="430"/>
    </location>
</feature>
<reference evidence="11" key="1">
    <citation type="submission" date="2011-05" db="EMBL/GenBank/DDBJ databases">
        <authorList>
            <person name="Richards S.R."/>
            <person name="Qu J."/>
            <person name="Jiang H."/>
            <person name="Jhangiani S.N."/>
            <person name="Agravi P."/>
            <person name="Goodspeed R."/>
            <person name="Gross S."/>
            <person name="Mandapat C."/>
            <person name="Jackson L."/>
            <person name="Mathew T."/>
            <person name="Pu L."/>
            <person name="Thornton R."/>
            <person name="Saada N."/>
            <person name="Wilczek-Boney K.B."/>
            <person name="Lee S."/>
            <person name="Kovar C."/>
            <person name="Wu Y."/>
            <person name="Scherer S.E."/>
            <person name="Worley K.C."/>
            <person name="Muzny D.M."/>
            <person name="Gibbs R."/>
        </authorList>
    </citation>
    <scope>NUCLEOTIDE SEQUENCE</scope>
    <source>
        <strain evidence="11">Brora</strain>
    </source>
</reference>
<dbReference type="GO" id="GO:0071074">
    <property type="term" value="F:eukaryotic initiation factor eIF2 binding"/>
    <property type="evidence" value="ECO:0007669"/>
    <property type="project" value="TreeGrafter"/>
</dbReference>
<dbReference type="EMBL" id="JH431312">
    <property type="status" value="NOT_ANNOTATED_CDS"/>
    <property type="molecule type" value="Genomic_DNA"/>
</dbReference>
<dbReference type="eggNOG" id="KOG2767">
    <property type="taxonomic scope" value="Eukaryota"/>
</dbReference>
<comment type="similarity">
    <text evidence="1">Belongs to the eIF-2-beta/eIF-5 family.</text>
</comment>
<evidence type="ECO:0000256" key="4">
    <source>
        <dbReference type="ARBA" id="ARBA00022553"/>
    </source>
</evidence>
<dbReference type="HOGENOM" id="CLU_026663_1_0_1"/>
<dbReference type="GO" id="GO:0005525">
    <property type="term" value="F:GTP binding"/>
    <property type="evidence" value="ECO:0007669"/>
    <property type="project" value="UniProtKB-KW"/>
</dbReference>
<dbReference type="InterPro" id="IPR016189">
    <property type="entry name" value="Transl_init_fac_IF2/IF5_N"/>
</dbReference>
<dbReference type="GO" id="GO:0003743">
    <property type="term" value="F:translation initiation factor activity"/>
    <property type="evidence" value="ECO:0007669"/>
    <property type="project" value="UniProtKB-KW"/>
</dbReference>
<dbReference type="OMA" id="YRYKMEK"/>
<dbReference type="InterPro" id="IPR016190">
    <property type="entry name" value="Transl_init_fac_IF2/IF5_Zn-bd"/>
</dbReference>
<keyword evidence="4" id="KW-0597">Phosphoprotein</keyword>
<dbReference type="AlphaFoldDB" id="T1IQQ0"/>
<evidence type="ECO:0000256" key="8">
    <source>
        <dbReference type="SAM" id="MobiDB-lite"/>
    </source>
</evidence>
<evidence type="ECO:0000256" key="2">
    <source>
        <dbReference type="ARBA" id="ARBA00018059"/>
    </source>
</evidence>
<dbReference type="Pfam" id="PF01873">
    <property type="entry name" value="eIF-5_eIF-2B"/>
    <property type="match status" value="1"/>
</dbReference>
<name>T1IQQ0_STRMM</name>
<feature type="compositionally biased region" description="Acidic residues" evidence="8">
    <location>
        <begin position="392"/>
        <end position="406"/>
    </location>
</feature>
<evidence type="ECO:0000256" key="6">
    <source>
        <dbReference type="ARBA" id="ARBA00022917"/>
    </source>
</evidence>
<proteinExistence type="inferred from homology"/>
<dbReference type="Pfam" id="PF02020">
    <property type="entry name" value="W2"/>
    <property type="match status" value="1"/>
</dbReference>
<protein>
    <recommendedName>
        <fullName evidence="2">Eukaryotic translation initiation factor 5</fullName>
    </recommendedName>
</protein>